<dbReference type="Gene3D" id="3.40.50.1950">
    <property type="entry name" value="Flavin prenyltransferase-like"/>
    <property type="match status" value="1"/>
</dbReference>
<dbReference type="GO" id="GO:0015937">
    <property type="term" value="P:coenzyme A biosynthetic process"/>
    <property type="evidence" value="ECO:0007669"/>
    <property type="project" value="InterPro"/>
</dbReference>
<dbReference type="SUPFAM" id="SSF102645">
    <property type="entry name" value="CoaB-like"/>
    <property type="match status" value="1"/>
</dbReference>
<dbReference type="PANTHER" id="PTHR14359:SF6">
    <property type="entry name" value="PHOSPHOPANTOTHENOYLCYSTEINE DECARBOXYLASE"/>
    <property type="match status" value="1"/>
</dbReference>
<proteinExistence type="inferred from homology"/>
<dbReference type="PANTHER" id="PTHR14359">
    <property type="entry name" value="HOMO-OLIGOMERIC FLAVIN CONTAINING CYS DECARBOXYLASE FAMILY"/>
    <property type="match status" value="1"/>
</dbReference>
<dbReference type="NCBIfam" id="TIGR00521">
    <property type="entry name" value="coaBC_dfp"/>
    <property type="match status" value="1"/>
</dbReference>
<dbReference type="Gene3D" id="3.40.50.10300">
    <property type="entry name" value="CoaB-like"/>
    <property type="match status" value="1"/>
</dbReference>
<sequence>MAKVREVILGVGGGIAAYKSCDLLRRLQDRGYQITVVPTPSSLNFVGAATWEALSHRAVTTQVWERVDEVRHISLANRADALIIAPATADLIARITAGRADDLLTNLVLALDVPVLIVPAMHPQMWLDAATQENVKTLRSRGFTVLEPAIGRLTGEDFGQGRFPETQFIIGEFEKLIDINKDYLGKRVLVTAGGTREAIDPVRFIGNRSSGRQGAAVARSARDRGAQVKMIFANPQLSKEELEELEGIEILQVETASQMHAALEAEFPSTDLLVMSAAVADARPSQYSEGKIKKGELRDIPLIENPDLLKSIARLRQSQIVIAFAAETNDDLVAAEAKREAKGANILYLNNVTNGAIFGALDTEGFIITSKGAQIKVPRTSKDALAELLLDQALSQLG</sequence>
<evidence type="ECO:0000313" key="5">
    <source>
        <dbReference type="EMBL" id="CAB4329317.1"/>
    </source>
</evidence>
<dbReference type="GO" id="GO:0004633">
    <property type="term" value="F:phosphopantothenoylcysteine decarboxylase activity"/>
    <property type="evidence" value="ECO:0007669"/>
    <property type="project" value="InterPro"/>
</dbReference>
<dbReference type="Pfam" id="PF02441">
    <property type="entry name" value="Flavoprotein"/>
    <property type="match status" value="1"/>
</dbReference>
<dbReference type="AlphaFoldDB" id="A0A6J5YJX5"/>
<dbReference type="GO" id="GO:0004632">
    <property type="term" value="F:phosphopantothenate--cysteine ligase activity"/>
    <property type="evidence" value="ECO:0007669"/>
    <property type="project" value="InterPro"/>
</dbReference>
<evidence type="ECO:0000259" key="4">
    <source>
        <dbReference type="Pfam" id="PF04127"/>
    </source>
</evidence>
<dbReference type="GO" id="GO:0071513">
    <property type="term" value="C:phosphopantothenoylcysteine decarboxylase complex"/>
    <property type="evidence" value="ECO:0007669"/>
    <property type="project" value="TreeGrafter"/>
</dbReference>
<dbReference type="GO" id="GO:0015941">
    <property type="term" value="P:pantothenate catabolic process"/>
    <property type="evidence" value="ECO:0007669"/>
    <property type="project" value="InterPro"/>
</dbReference>
<dbReference type="SUPFAM" id="SSF52507">
    <property type="entry name" value="Homo-oligomeric flavin-containing Cys decarboxylases, HFCD"/>
    <property type="match status" value="1"/>
</dbReference>
<dbReference type="EMBL" id="CAESAF010000001">
    <property type="protein sequence ID" value="CAB4329317.1"/>
    <property type="molecule type" value="Genomic_DNA"/>
</dbReference>
<dbReference type="InterPro" id="IPR036551">
    <property type="entry name" value="Flavin_trans-like"/>
</dbReference>
<dbReference type="InterPro" id="IPR007085">
    <property type="entry name" value="DNA/pantothenate-metab_flavo_C"/>
</dbReference>
<dbReference type="InterPro" id="IPR005252">
    <property type="entry name" value="CoaBC"/>
</dbReference>
<feature type="domain" description="Flavoprotein" evidence="3">
    <location>
        <begin position="6"/>
        <end position="171"/>
    </location>
</feature>
<dbReference type="InterPro" id="IPR003382">
    <property type="entry name" value="Flavoprotein"/>
</dbReference>
<reference evidence="5" key="1">
    <citation type="submission" date="2020-05" db="EMBL/GenBank/DDBJ databases">
        <authorList>
            <person name="Chiriac C."/>
            <person name="Salcher M."/>
            <person name="Ghai R."/>
            <person name="Kavagutti S V."/>
        </authorList>
    </citation>
    <scope>NUCLEOTIDE SEQUENCE</scope>
</reference>
<keyword evidence="1" id="KW-0210">Decarboxylase</keyword>
<dbReference type="GO" id="GO:0010181">
    <property type="term" value="F:FMN binding"/>
    <property type="evidence" value="ECO:0007669"/>
    <property type="project" value="InterPro"/>
</dbReference>
<protein>
    <submittedName>
        <fullName evidence="5">Unannotated protein</fullName>
    </submittedName>
</protein>
<dbReference type="InterPro" id="IPR035929">
    <property type="entry name" value="CoaB-like_sf"/>
</dbReference>
<dbReference type="Pfam" id="PF04127">
    <property type="entry name" value="DFP"/>
    <property type="match status" value="1"/>
</dbReference>
<name>A0A6J5YJX5_9ZZZZ</name>
<organism evidence="5">
    <name type="scientific">freshwater metagenome</name>
    <dbReference type="NCBI Taxonomy" id="449393"/>
    <lineage>
        <taxon>unclassified sequences</taxon>
        <taxon>metagenomes</taxon>
        <taxon>ecological metagenomes</taxon>
    </lineage>
</organism>
<gene>
    <name evidence="5" type="ORF">UFOPK3574_00019</name>
</gene>
<dbReference type="HAMAP" id="MF_02225">
    <property type="entry name" value="CoaBC"/>
    <property type="match status" value="1"/>
</dbReference>
<accession>A0A6J5YJX5</accession>
<keyword evidence="2" id="KW-0456">Lyase</keyword>
<evidence type="ECO:0000259" key="3">
    <source>
        <dbReference type="Pfam" id="PF02441"/>
    </source>
</evidence>
<feature type="domain" description="DNA/pantothenate metabolism flavoprotein C-terminal" evidence="4">
    <location>
        <begin position="185"/>
        <end position="394"/>
    </location>
</feature>
<evidence type="ECO:0000256" key="2">
    <source>
        <dbReference type="ARBA" id="ARBA00023239"/>
    </source>
</evidence>
<evidence type="ECO:0000256" key="1">
    <source>
        <dbReference type="ARBA" id="ARBA00022793"/>
    </source>
</evidence>